<dbReference type="Proteomes" id="UP000239874">
    <property type="component" value="Unassembled WGS sequence"/>
</dbReference>
<organism evidence="2 3">
    <name type="scientific">Nocardia nova</name>
    <dbReference type="NCBI Taxonomy" id="37330"/>
    <lineage>
        <taxon>Bacteria</taxon>
        <taxon>Bacillati</taxon>
        <taxon>Actinomycetota</taxon>
        <taxon>Actinomycetes</taxon>
        <taxon>Mycobacteriales</taxon>
        <taxon>Nocardiaceae</taxon>
        <taxon>Nocardia</taxon>
    </lineage>
</organism>
<reference evidence="2 3" key="1">
    <citation type="submission" date="2018-02" db="EMBL/GenBank/DDBJ databases">
        <title>8 Nocardia nova and 1 Nocardia cyriacigeorgica strain used for evolution to TMP-SMX.</title>
        <authorList>
            <person name="Mehta H."/>
            <person name="Weng J."/>
            <person name="Shamoo Y."/>
        </authorList>
    </citation>
    <scope>NUCLEOTIDE SEQUENCE [LARGE SCALE GENOMIC DNA]</scope>
    <source>
        <strain evidence="2 3">MDA3139</strain>
    </source>
</reference>
<evidence type="ECO:0000313" key="2">
    <source>
        <dbReference type="EMBL" id="PPJ33422.1"/>
    </source>
</evidence>
<feature type="region of interest" description="Disordered" evidence="1">
    <location>
        <begin position="23"/>
        <end position="47"/>
    </location>
</feature>
<sequence>MSARIAPSSVIAARALPALVPGSPAADAVRRGPELAEDDAALGPPLPIAVRTVPGGDHADRCRESRAEQAGLCGAWTGRRRLRFDRELVGRGMRRS</sequence>
<proteinExistence type="predicted"/>
<dbReference type="EMBL" id="PSZC01000036">
    <property type="protein sequence ID" value="PPJ33422.1"/>
    <property type="molecule type" value="Genomic_DNA"/>
</dbReference>
<evidence type="ECO:0000256" key="1">
    <source>
        <dbReference type="SAM" id="MobiDB-lite"/>
    </source>
</evidence>
<accession>A0A2S6AG74</accession>
<gene>
    <name evidence="2" type="ORF">C5E45_31870</name>
</gene>
<protein>
    <submittedName>
        <fullName evidence="2">Uncharacterized protein</fullName>
    </submittedName>
</protein>
<name>A0A2S6AG74_9NOCA</name>
<comment type="caution">
    <text evidence="2">The sequence shown here is derived from an EMBL/GenBank/DDBJ whole genome shotgun (WGS) entry which is preliminary data.</text>
</comment>
<dbReference type="AlphaFoldDB" id="A0A2S6AG74"/>
<evidence type="ECO:0000313" key="3">
    <source>
        <dbReference type="Proteomes" id="UP000239874"/>
    </source>
</evidence>